<dbReference type="AlphaFoldDB" id="A0A1M7YM16"/>
<dbReference type="InterPro" id="IPR001387">
    <property type="entry name" value="Cro/C1-type_HTH"/>
</dbReference>
<dbReference type="EMBL" id="FRFE01000066">
    <property type="protein sequence ID" value="SHO53640.1"/>
    <property type="molecule type" value="Genomic_DNA"/>
</dbReference>
<organism evidence="2 3">
    <name type="scientific">Desulfopila aestuarii DSM 18488</name>
    <dbReference type="NCBI Taxonomy" id="1121416"/>
    <lineage>
        <taxon>Bacteria</taxon>
        <taxon>Pseudomonadati</taxon>
        <taxon>Thermodesulfobacteriota</taxon>
        <taxon>Desulfobulbia</taxon>
        <taxon>Desulfobulbales</taxon>
        <taxon>Desulfocapsaceae</taxon>
        <taxon>Desulfopila</taxon>
    </lineage>
</organism>
<accession>A0A1M7YM16</accession>
<name>A0A1M7YM16_9BACT</name>
<dbReference type="InterPro" id="IPR054687">
    <property type="entry name" value="Two-CW_dom"/>
</dbReference>
<proteinExistence type="predicted"/>
<dbReference type="STRING" id="1121416.SAMN02745220_05240"/>
<protein>
    <submittedName>
        <fullName evidence="2">Helix-turn-helix</fullName>
    </submittedName>
</protein>
<sequence>MDNAEFNQIRKKLGKSQKQLAALLGVSLKAVGSYEQGLRSIPAYIERNLIFFLIYHERKPRKDFICWEVKNCHQKEQCPAWEFQSGNMCWFMYGTLCNGTCDSTYTEKIENCRSCIIFNSLIQQDN</sequence>
<keyword evidence="3" id="KW-1185">Reference proteome</keyword>
<evidence type="ECO:0000313" key="3">
    <source>
        <dbReference type="Proteomes" id="UP000184603"/>
    </source>
</evidence>
<dbReference type="NCBIfam" id="NF045718">
    <property type="entry name" value="two_CW_domain"/>
    <property type="match status" value="1"/>
</dbReference>
<dbReference type="Gene3D" id="1.10.260.40">
    <property type="entry name" value="lambda repressor-like DNA-binding domains"/>
    <property type="match status" value="1"/>
</dbReference>
<evidence type="ECO:0000313" key="2">
    <source>
        <dbReference type="EMBL" id="SHO53640.1"/>
    </source>
</evidence>
<dbReference type="CDD" id="cd00093">
    <property type="entry name" value="HTH_XRE"/>
    <property type="match status" value="1"/>
</dbReference>
<dbReference type="Pfam" id="PF01381">
    <property type="entry name" value="HTH_3"/>
    <property type="match status" value="1"/>
</dbReference>
<dbReference type="GO" id="GO:0003677">
    <property type="term" value="F:DNA binding"/>
    <property type="evidence" value="ECO:0007669"/>
    <property type="project" value="InterPro"/>
</dbReference>
<dbReference type="RefSeq" id="WP_073617202.1">
    <property type="nucleotide sequence ID" value="NZ_FRFE01000066.1"/>
</dbReference>
<dbReference type="InterPro" id="IPR010982">
    <property type="entry name" value="Lambda_DNA-bd_dom_sf"/>
</dbReference>
<gene>
    <name evidence="2" type="ORF">SAMN02745220_05240</name>
</gene>
<feature type="domain" description="HTH cro/C1-type" evidence="1">
    <location>
        <begin position="8"/>
        <end position="41"/>
    </location>
</feature>
<evidence type="ECO:0000259" key="1">
    <source>
        <dbReference type="PROSITE" id="PS50943"/>
    </source>
</evidence>
<dbReference type="PROSITE" id="PS50943">
    <property type="entry name" value="HTH_CROC1"/>
    <property type="match status" value="1"/>
</dbReference>
<dbReference type="SUPFAM" id="SSF47413">
    <property type="entry name" value="lambda repressor-like DNA-binding domains"/>
    <property type="match status" value="1"/>
</dbReference>
<reference evidence="2 3" key="1">
    <citation type="submission" date="2016-12" db="EMBL/GenBank/DDBJ databases">
        <authorList>
            <person name="Song W.-J."/>
            <person name="Kurnit D.M."/>
        </authorList>
    </citation>
    <scope>NUCLEOTIDE SEQUENCE [LARGE SCALE GENOMIC DNA]</scope>
    <source>
        <strain evidence="2 3">DSM 18488</strain>
    </source>
</reference>
<dbReference type="OrthoDB" id="1121642at2"/>
<dbReference type="Proteomes" id="UP000184603">
    <property type="component" value="Unassembled WGS sequence"/>
</dbReference>